<evidence type="ECO:0000313" key="4">
    <source>
        <dbReference type="Proteomes" id="UP001472677"/>
    </source>
</evidence>
<dbReference type="Proteomes" id="UP001472677">
    <property type="component" value="Unassembled WGS sequence"/>
</dbReference>
<dbReference type="EMBL" id="JBBPBM010000021">
    <property type="protein sequence ID" value="KAK8548722.1"/>
    <property type="molecule type" value="Genomic_DNA"/>
</dbReference>
<evidence type="ECO:0000313" key="3">
    <source>
        <dbReference type="EMBL" id="KAK8548722.1"/>
    </source>
</evidence>
<accession>A0ABR2DZB0</accession>
<keyword evidence="4" id="KW-1185">Reference proteome</keyword>
<dbReference type="Pfam" id="PF00888">
    <property type="entry name" value="Cullin"/>
    <property type="match status" value="1"/>
</dbReference>
<sequence length="284" mass="33383">MAGTQEHMMEVEEGWAVIQQGIHKLIQLIEGHQTLSFTSQDYMNYYSCPFVYSAVYNMCKHNPTGRICEVLYEEYNKVFKDYNNGRVLPCLQGKKGKALVKETERRWSDHKVMTRWLVRFFHYLDRYFVPKRKVPPLQESALLCFYDLVFGEFSDQIRDAVLSLIDREREGEDIDRALVKNIVSINVDVGQGSMEHYERDFEEAMFKATAAFYSTKAHSWIKNESYNDYMLKVECCLEHERETVSCYLQNTGQKKLLEIVEYELISVYETELKEKKQVDESLGG</sequence>
<dbReference type="PANTHER" id="PTHR11932">
    <property type="entry name" value="CULLIN"/>
    <property type="match status" value="1"/>
</dbReference>
<proteinExistence type="inferred from homology"/>
<dbReference type="SUPFAM" id="SSF74788">
    <property type="entry name" value="Cullin repeat-like"/>
    <property type="match status" value="1"/>
</dbReference>
<organism evidence="3 4">
    <name type="scientific">Hibiscus sabdariffa</name>
    <name type="common">roselle</name>
    <dbReference type="NCBI Taxonomy" id="183260"/>
    <lineage>
        <taxon>Eukaryota</taxon>
        <taxon>Viridiplantae</taxon>
        <taxon>Streptophyta</taxon>
        <taxon>Embryophyta</taxon>
        <taxon>Tracheophyta</taxon>
        <taxon>Spermatophyta</taxon>
        <taxon>Magnoliopsida</taxon>
        <taxon>eudicotyledons</taxon>
        <taxon>Gunneridae</taxon>
        <taxon>Pentapetalae</taxon>
        <taxon>rosids</taxon>
        <taxon>malvids</taxon>
        <taxon>Malvales</taxon>
        <taxon>Malvaceae</taxon>
        <taxon>Malvoideae</taxon>
        <taxon>Hibiscus</taxon>
    </lineage>
</organism>
<reference evidence="3 4" key="1">
    <citation type="journal article" date="2024" name="G3 (Bethesda)">
        <title>Genome assembly of Hibiscus sabdariffa L. provides insights into metabolisms of medicinal natural products.</title>
        <authorList>
            <person name="Kim T."/>
        </authorList>
    </citation>
    <scope>NUCLEOTIDE SEQUENCE [LARGE SCALE GENOMIC DNA]</scope>
    <source>
        <strain evidence="3">TK-2024</strain>
        <tissue evidence="3">Old leaves</tissue>
    </source>
</reference>
<name>A0ABR2DZB0_9ROSI</name>
<dbReference type="Gene3D" id="1.20.1310.10">
    <property type="entry name" value="Cullin Repeats"/>
    <property type="match status" value="2"/>
</dbReference>
<evidence type="ECO:0000259" key="2">
    <source>
        <dbReference type="Pfam" id="PF00888"/>
    </source>
</evidence>
<gene>
    <name evidence="3" type="ORF">V6N12_061628</name>
</gene>
<dbReference type="InterPro" id="IPR016159">
    <property type="entry name" value="Cullin_repeat-like_dom_sf"/>
</dbReference>
<comment type="similarity">
    <text evidence="1">Belongs to the cullin family.</text>
</comment>
<comment type="caution">
    <text evidence="3">The sequence shown here is derived from an EMBL/GenBank/DDBJ whole genome shotgun (WGS) entry which is preliminary data.</text>
</comment>
<evidence type="ECO:0000256" key="1">
    <source>
        <dbReference type="ARBA" id="ARBA00006019"/>
    </source>
</evidence>
<protein>
    <recommendedName>
        <fullName evidence="2">Cullin N-terminal domain-containing protein</fullName>
    </recommendedName>
</protein>
<dbReference type="InterPro" id="IPR045093">
    <property type="entry name" value="Cullin"/>
</dbReference>
<feature type="domain" description="Cullin N-terminal" evidence="2">
    <location>
        <begin position="42"/>
        <end position="278"/>
    </location>
</feature>
<dbReference type="InterPro" id="IPR001373">
    <property type="entry name" value="Cullin_N"/>
</dbReference>